<organism evidence="1 2">
    <name type="scientific">Candidatus Portnoybacteria bacterium RIFCSPHIGHO2_12_FULL_38_9</name>
    <dbReference type="NCBI Taxonomy" id="1801997"/>
    <lineage>
        <taxon>Bacteria</taxon>
        <taxon>Candidatus Portnoyibacteriota</taxon>
    </lineage>
</organism>
<dbReference type="STRING" id="1801997.A3J64_00240"/>
<gene>
    <name evidence="1" type="ORF">A3J64_00240</name>
</gene>
<protein>
    <submittedName>
        <fullName evidence="1">Uncharacterized protein</fullName>
    </submittedName>
</protein>
<accession>A0A1G2FF61</accession>
<evidence type="ECO:0000313" key="1">
    <source>
        <dbReference type="EMBL" id="OGZ36181.1"/>
    </source>
</evidence>
<proteinExistence type="predicted"/>
<name>A0A1G2FF61_9BACT</name>
<evidence type="ECO:0000313" key="2">
    <source>
        <dbReference type="Proteomes" id="UP000177061"/>
    </source>
</evidence>
<reference evidence="1 2" key="1">
    <citation type="journal article" date="2016" name="Nat. Commun.">
        <title>Thousands of microbial genomes shed light on interconnected biogeochemical processes in an aquifer system.</title>
        <authorList>
            <person name="Anantharaman K."/>
            <person name="Brown C.T."/>
            <person name="Hug L.A."/>
            <person name="Sharon I."/>
            <person name="Castelle C.J."/>
            <person name="Probst A.J."/>
            <person name="Thomas B.C."/>
            <person name="Singh A."/>
            <person name="Wilkins M.J."/>
            <person name="Karaoz U."/>
            <person name="Brodie E.L."/>
            <person name="Williams K.H."/>
            <person name="Hubbard S.S."/>
            <person name="Banfield J.F."/>
        </authorList>
    </citation>
    <scope>NUCLEOTIDE SEQUENCE [LARGE SCALE GENOMIC DNA]</scope>
</reference>
<comment type="caution">
    <text evidence="1">The sequence shown here is derived from an EMBL/GenBank/DDBJ whole genome shotgun (WGS) entry which is preliminary data.</text>
</comment>
<dbReference type="Proteomes" id="UP000177061">
    <property type="component" value="Unassembled WGS sequence"/>
</dbReference>
<dbReference type="AlphaFoldDB" id="A0A1G2FF61"/>
<sequence>MIEIGSEKILASREGAAEEVWGKFRRARAFRRSEAEAVSFVQNRFGFRQTNAPKLTLSELTAPRELFLASSCL</sequence>
<dbReference type="EMBL" id="MHNB01000030">
    <property type="protein sequence ID" value="OGZ36181.1"/>
    <property type="molecule type" value="Genomic_DNA"/>
</dbReference>